<evidence type="ECO:0000313" key="1">
    <source>
        <dbReference type="EMBL" id="MEQ2290796.1"/>
    </source>
</evidence>
<sequence>MLTQAQPVFHLFWIMKQQEPRIYGEEQRVNSKNSEGTAAVCGHNVYQGWNDPKPGKPCLQHTALAGGKQPDHRGNSSCCL</sequence>
<protein>
    <submittedName>
        <fullName evidence="1">Uncharacterized protein</fullName>
    </submittedName>
</protein>
<proteinExistence type="predicted"/>
<keyword evidence="2" id="KW-1185">Reference proteome</keyword>
<evidence type="ECO:0000313" key="2">
    <source>
        <dbReference type="Proteomes" id="UP001469553"/>
    </source>
</evidence>
<accession>A0ABV0YAP4</accession>
<name>A0ABV0YAP4_9TELE</name>
<dbReference type="Proteomes" id="UP001469553">
    <property type="component" value="Unassembled WGS sequence"/>
</dbReference>
<dbReference type="EMBL" id="JAHRIP010028540">
    <property type="protein sequence ID" value="MEQ2290796.1"/>
    <property type="molecule type" value="Genomic_DNA"/>
</dbReference>
<gene>
    <name evidence="1" type="ORF">AMECASPLE_006670</name>
</gene>
<comment type="caution">
    <text evidence="1">The sequence shown here is derived from an EMBL/GenBank/DDBJ whole genome shotgun (WGS) entry which is preliminary data.</text>
</comment>
<organism evidence="1 2">
    <name type="scientific">Ameca splendens</name>
    <dbReference type="NCBI Taxonomy" id="208324"/>
    <lineage>
        <taxon>Eukaryota</taxon>
        <taxon>Metazoa</taxon>
        <taxon>Chordata</taxon>
        <taxon>Craniata</taxon>
        <taxon>Vertebrata</taxon>
        <taxon>Euteleostomi</taxon>
        <taxon>Actinopterygii</taxon>
        <taxon>Neopterygii</taxon>
        <taxon>Teleostei</taxon>
        <taxon>Neoteleostei</taxon>
        <taxon>Acanthomorphata</taxon>
        <taxon>Ovalentaria</taxon>
        <taxon>Atherinomorphae</taxon>
        <taxon>Cyprinodontiformes</taxon>
        <taxon>Goodeidae</taxon>
        <taxon>Ameca</taxon>
    </lineage>
</organism>
<reference evidence="1 2" key="1">
    <citation type="submission" date="2021-06" db="EMBL/GenBank/DDBJ databases">
        <authorList>
            <person name="Palmer J.M."/>
        </authorList>
    </citation>
    <scope>NUCLEOTIDE SEQUENCE [LARGE SCALE GENOMIC DNA]</scope>
    <source>
        <strain evidence="1 2">AS_MEX2019</strain>
        <tissue evidence="1">Muscle</tissue>
    </source>
</reference>